<dbReference type="InterPro" id="IPR027417">
    <property type="entry name" value="P-loop_NTPase"/>
</dbReference>
<keyword evidence="6" id="KW-0997">Cell inner membrane</keyword>
<evidence type="ECO:0000256" key="6">
    <source>
        <dbReference type="ARBA" id="ARBA00022519"/>
    </source>
</evidence>
<keyword evidence="15" id="KW-1185">Reference proteome</keyword>
<evidence type="ECO:0000256" key="8">
    <source>
        <dbReference type="ARBA" id="ARBA00022741"/>
    </source>
</evidence>
<dbReference type="Gene3D" id="3.40.50.300">
    <property type="entry name" value="P-loop containing nucleotide triphosphate hydrolases"/>
    <property type="match status" value="1"/>
</dbReference>
<evidence type="ECO:0000256" key="10">
    <source>
        <dbReference type="ARBA" id="ARBA00022989"/>
    </source>
</evidence>
<evidence type="ECO:0000256" key="4">
    <source>
        <dbReference type="ARBA" id="ARBA00022448"/>
    </source>
</evidence>
<dbReference type="SUPFAM" id="SSF52540">
    <property type="entry name" value="P-loop containing nucleoside triphosphate hydrolases"/>
    <property type="match status" value="1"/>
</dbReference>
<name>A0ABU1KYU2_9BURK</name>
<dbReference type="SMART" id="SM00382">
    <property type="entry name" value="AAA"/>
    <property type="match status" value="1"/>
</dbReference>
<comment type="similarity">
    <text evidence="3">Belongs to the ABC transporter superfamily.</text>
</comment>
<organism evidence="14 15">
    <name type="scientific">Paraburkholderia caledonica</name>
    <dbReference type="NCBI Taxonomy" id="134536"/>
    <lineage>
        <taxon>Bacteria</taxon>
        <taxon>Pseudomonadati</taxon>
        <taxon>Pseudomonadota</taxon>
        <taxon>Betaproteobacteria</taxon>
        <taxon>Burkholderiales</taxon>
        <taxon>Burkholderiaceae</taxon>
        <taxon>Paraburkholderia</taxon>
    </lineage>
</organism>
<dbReference type="InterPro" id="IPR017871">
    <property type="entry name" value="ABC_transporter-like_CS"/>
</dbReference>
<dbReference type="PROSITE" id="PS50893">
    <property type="entry name" value="ABC_TRANSPORTER_2"/>
    <property type="match status" value="1"/>
</dbReference>
<dbReference type="EMBL" id="JAVDQN010000002">
    <property type="protein sequence ID" value="MDR6376143.1"/>
    <property type="molecule type" value="Genomic_DNA"/>
</dbReference>
<feature type="domain" description="ABC transporter" evidence="13">
    <location>
        <begin position="271"/>
        <end position="509"/>
    </location>
</feature>
<dbReference type="Pfam" id="PF00005">
    <property type="entry name" value="ABC_tran"/>
    <property type="match status" value="1"/>
</dbReference>
<evidence type="ECO:0000256" key="3">
    <source>
        <dbReference type="ARBA" id="ARBA00005417"/>
    </source>
</evidence>
<evidence type="ECO:0000313" key="15">
    <source>
        <dbReference type="Proteomes" id="UP001185254"/>
    </source>
</evidence>
<evidence type="ECO:0000259" key="13">
    <source>
        <dbReference type="PROSITE" id="PS50893"/>
    </source>
</evidence>
<sequence length="510" mass="55453">MIALLAPWISPQNPYDLASLNIVDGRLSPGARGVGGHLYLLGSDALGRDMLAAMMYGLRISLGVGLLSGVVAMSLGTTLGLVAAYFGGHVDALVMRTVDLMLGFSAILVALMMLAILRQGVDEVILALVIVQRAYFARTVRSVAAVERRKEYIEAALCLGLSHRRALQSTAAQLPAARHRHRAGADRCRYCNGSDAQLSRCWSTRHAAVARSADRQRLSAAHCRLLLDQRLSGSFAPPAGFQHEYRWRQPARSAERAPTEIGFAHVHSYFVRAESTHAFFTSSGVAKAVDDVSFDVAAGEIVGLVGESGSGKSITGFSVLGLVDPPGRIVGGRVLFKGDDLTAFTPEALRRLRGNRIAMIFQGPMMTLNPVLRIDTQMIEAVQAHQRVSRGRARERSRDALAAIGIPSPDERLRAYPHQLSGGMRQRVAIAIALLHDPDLIIADEPTTALDVTIQAQILAEVQKLCARSNTAMVWVSHTHMTNSASCCERSRRWMRNLRGLCGKRRCRAN</sequence>
<dbReference type="InterPro" id="IPR003439">
    <property type="entry name" value="ABC_transporter-like_ATP-bd"/>
</dbReference>
<dbReference type="PANTHER" id="PTHR43297:SF2">
    <property type="entry name" value="DIPEPTIDE TRANSPORT ATP-BINDING PROTEIN DPPD"/>
    <property type="match status" value="1"/>
</dbReference>
<dbReference type="SUPFAM" id="SSF161098">
    <property type="entry name" value="MetI-like"/>
    <property type="match status" value="1"/>
</dbReference>
<evidence type="ECO:0000256" key="2">
    <source>
        <dbReference type="ARBA" id="ARBA00004651"/>
    </source>
</evidence>
<evidence type="ECO:0000256" key="1">
    <source>
        <dbReference type="ARBA" id="ARBA00004417"/>
    </source>
</evidence>
<dbReference type="CDD" id="cd03257">
    <property type="entry name" value="ABC_NikE_OppD_transporters"/>
    <property type="match status" value="1"/>
</dbReference>
<feature type="transmembrane region" description="Helical" evidence="12">
    <location>
        <begin position="60"/>
        <end position="86"/>
    </location>
</feature>
<comment type="caution">
    <text evidence="14">The sequence shown here is derived from an EMBL/GenBank/DDBJ whole genome shotgun (WGS) entry which is preliminary data.</text>
</comment>
<dbReference type="InterPro" id="IPR003593">
    <property type="entry name" value="AAA+_ATPase"/>
</dbReference>
<evidence type="ECO:0000256" key="12">
    <source>
        <dbReference type="SAM" id="Phobius"/>
    </source>
</evidence>
<keyword evidence="7 12" id="KW-0812">Transmembrane</keyword>
<dbReference type="Pfam" id="PF00528">
    <property type="entry name" value="BPD_transp_1"/>
    <property type="match status" value="1"/>
</dbReference>
<keyword evidence="4" id="KW-0813">Transport</keyword>
<dbReference type="InterPro" id="IPR050388">
    <property type="entry name" value="ABC_Ni/Peptide_Import"/>
</dbReference>
<dbReference type="Proteomes" id="UP001185254">
    <property type="component" value="Unassembled WGS sequence"/>
</dbReference>
<dbReference type="CDD" id="cd06261">
    <property type="entry name" value="TM_PBP2"/>
    <property type="match status" value="1"/>
</dbReference>
<accession>A0ABU1KYU2</accession>
<evidence type="ECO:0000256" key="5">
    <source>
        <dbReference type="ARBA" id="ARBA00022475"/>
    </source>
</evidence>
<keyword evidence="10 12" id="KW-1133">Transmembrane helix</keyword>
<feature type="transmembrane region" description="Helical" evidence="12">
    <location>
        <begin position="98"/>
        <end position="117"/>
    </location>
</feature>
<dbReference type="InterPro" id="IPR000515">
    <property type="entry name" value="MetI-like"/>
</dbReference>
<evidence type="ECO:0000256" key="9">
    <source>
        <dbReference type="ARBA" id="ARBA00022840"/>
    </source>
</evidence>
<keyword evidence="11 12" id="KW-0472">Membrane</keyword>
<protein>
    <submittedName>
        <fullName evidence="14">ABC-type oligopeptide transport system ATPase subunit</fullName>
    </submittedName>
</protein>
<keyword evidence="9" id="KW-0067">ATP-binding</keyword>
<evidence type="ECO:0000313" key="14">
    <source>
        <dbReference type="EMBL" id="MDR6376143.1"/>
    </source>
</evidence>
<dbReference type="Gene3D" id="1.10.3720.10">
    <property type="entry name" value="MetI-like"/>
    <property type="match status" value="1"/>
</dbReference>
<keyword evidence="5" id="KW-1003">Cell membrane</keyword>
<proteinExistence type="inferred from homology"/>
<dbReference type="PANTHER" id="PTHR43297">
    <property type="entry name" value="OLIGOPEPTIDE TRANSPORT ATP-BINDING PROTEIN APPD"/>
    <property type="match status" value="1"/>
</dbReference>
<evidence type="ECO:0000256" key="7">
    <source>
        <dbReference type="ARBA" id="ARBA00022692"/>
    </source>
</evidence>
<evidence type="ECO:0000256" key="11">
    <source>
        <dbReference type="ARBA" id="ARBA00023136"/>
    </source>
</evidence>
<dbReference type="InterPro" id="IPR035906">
    <property type="entry name" value="MetI-like_sf"/>
</dbReference>
<keyword evidence="8" id="KW-0547">Nucleotide-binding</keyword>
<gene>
    <name evidence="14" type="ORF">J2776_002843</name>
</gene>
<comment type="subcellular location">
    <subcellularLocation>
        <location evidence="1">Cell inner membrane</location>
        <topology evidence="1">Peripheral membrane protein</topology>
    </subcellularLocation>
    <subcellularLocation>
        <location evidence="2">Cell membrane</location>
        <topology evidence="2">Multi-pass membrane protein</topology>
    </subcellularLocation>
</comment>
<reference evidence="14 15" key="1">
    <citation type="submission" date="2023-07" db="EMBL/GenBank/DDBJ databases">
        <title>Sorghum-associated microbial communities from plants grown in Nebraska, USA.</title>
        <authorList>
            <person name="Schachtman D."/>
        </authorList>
    </citation>
    <scope>NUCLEOTIDE SEQUENCE [LARGE SCALE GENOMIC DNA]</scope>
    <source>
        <strain evidence="14 15">DS1039</strain>
    </source>
</reference>
<dbReference type="PROSITE" id="PS00211">
    <property type="entry name" value="ABC_TRANSPORTER_1"/>
    <property type="match status" value="1"/>
</dbReference>